<name>A0ABR8F1B1_NOSLI</name>
<dbReference type="Gene3D" id="1.10.1520.10">
    <property type="entry name" value="Ribonuclease III domain"/>
    <property type="match status" value="1"/>
</dbReference>
<accession>A0ABR8F1B1</accession>
<reference evidence="2 3" key="1">
    <citation type="journal article" date="2020" name="ISME J.">
        <title>Comparative genomics reveals insights into cyanobacterial evolution and habitat adaptation.</title>
        <authorList>
            <person name="Chen M.Y."/>
            <person name="Teng W.K."/>
            <person name="Zhao L."/>
            <person name="Hu C.X."/>
            <person name="Zhou Y.K."/>
            <person name="Han B.P."/>
            <person name="Song L.R."/>
            <person name="Shu W.S."/>
        </authorList>
    </citation>
    <scope>NUCLEOTIDE SEQUENCE [LARGE SCALE GENOMIC DNA]</scope>
    <source>
        <strain evidence="2 3">FACHB-391</strain>
    </source>
</reference>
<dbReference type="CDD" id="cd00593">
    <property type="entry name" value="RIBOc"/>
    <property type="match status" value="1"/>
</dbReference>
<protein>
    <recommendedName>
        <fullName evidence="1">RNase III domain-containing protein</fullName>
    </recommendedName>
</protein>
<dbReference type="Pfam" id="PF14622">
    <property type="entry name" value="Ribonucleas_3_3"/>
    <property type="match status" value="1"/>
</dbReference>
<gene>
    <name evidence="2" type="ORF">H6G95_25770</name>
</gene>
<dbReference type="SUPFAM" id="SSF69065">
    <property type="entry name" value="RNase III domain-like"/>
    <property type="match status" value="1"/>
</dbReference>
<dbReference type="RefSeq" id="WP_190900265.1">
    <property type="nucleotide sequence ID" value="NZ_JACJTE010000039.1"/>
</dbReference>
<evidence type="ECO:0000313" key="3">
    <source>
        <dbReference type="Proteomes" id="UP000604661"/>
    </source>
</evidence>
<dbReference type="EMBL" id="JACJTE010000039">
    <property type="protein sequence ID" value="MBD2563953.1"/>
    <property type="molecule type" value="Genomic_DNA"/>
</dbReference>
<dbReference type="SMART" id="SM00535">
    <property type="entry name" value="RIBOc"/>
    <property type="match status" value="1"/>
</dbReference>
<comment type="caution">
    <text evidence="2">The sequence shown here is derived from an EMBL/GenBank/DDBJ whole genome shotgun (WGS) entry which is preliminary data.</text>
</comment>
<keyword evidence="3" id="KW-1185">Reference proteome</keyword>
<evidence type="ECO:0000259" key="1">
    <source>
        <dbReference type="PROSITE" id="PS50142"/>
    </source>
</evidence>
<proteinExistence type="predicted"/>
<dbReference type="PROSITE" id="PS50142">
    <property type="entry name" value="RNASE_3_2"/>
    <property type="match status" value="1"/>
</dbReference>
<dbReference type="InterPro" id="IPR000999">
    <property type="entry name" value="RNase_III_dom"/>
</dbReference>
<organism evidence="2 3">
    <name type="scientific">Nostoc linckia FACHB-391</name>
    <dbReference type="NCBI Taxonomy" id="2692906"/>
    <lineage>
        <taxon>Bacteria</taxon>
        <taxon>Bacillati</taxon>
        <taxon>Cyanobacteriota</taxon>
        <taxon>Cyanophyceae</taxon>
        <taxon>Nostocales</taxon>
        <taxon>Nostocaceae</taxon>
        <taxon>Nostoc</taxon>
    </lineage>
</organism>
<evidence type="ECO:0000313" key="2">
    <source>
        <dbReference type="EMBL" id="MBD2563953.1"/>
    </source>
</evidence>
<dbReference type="InterPro" id="IPR036389">
    <property type="entry name" value="RNase_III_sf"/>
</dbReference>
<sequence>MTQLYNQKQQRQQQIQAFIKGIGISEFQATEALEIALRHPSFIYESNVDRQTKDFQEKAYRRLAHLGDAILGAIVTDYLYERFPESTQGELTEDKQSLVDKAQLSEFAIKLNLPEFCLLGKSLKGKPLNEQERLFAEMFEAVLGAVYLGFKRDFSQVSSWLIKHFLAGALDEILNDEEDDEENFEDMSLDTRDYLGMIGLENFPDYGWAPGDDDD</sequence>
<dbReference type="Proteomes" id="UP000604661">
    <property type="component" value="Unassembled WGS sequence"/>
</dbReference>
<feature type="domain" description="RNase III" evidence="1">
    <location>
        <begin position="15"/>
        <end position="151"/>
    </location>
</feature>